<proteinExistence type="predicted"/>
<reference evidence="2 3" key="1">
    <citation type="submission" date="2019-03" db="EMBL/GenBank/DDBJ databases">
        <title>Genomic Encyclopedia of Type Strains, Phase IV (KMG-IV): sequencing the most valuable type-strain genomes for metagenomic binning, comparative biology and taxonomic classification.</title>
        <authorList>
            <person name="Goeker M."/>
        </authorList>
    </citation>
    <scope>NUCLEOTIDE SEQUENCE [LARGE SCALE GENOMIC DNA]</scope>
    <source>
        <strain evidence="2 3">DSM 16730</strain>
    </source>
</reference>
<organism evidence="2 3">
    <name type="scientific">Samsonia erythrinae</name>
    <dbReference type="NCBI Taxonomy" id="160434"/>
    <lineage>
        <taxon>Bacteria</taxon>
        <taxon>Pseudomonadati</taxon>
        <taxon>Pseudomonadota</taxon>
        <taxon>Gammaproteobacteria</taxon>
        <taxon>Enterobacterales</taxon>
        <taxon>Pectobacteriaceae</taxon>
        <taxon>Samsonia</taxon>
    </lineage>
</organism>
<name>A0A4R3VJZ7_9GAMM</name>
<dbReference type="Proteomes" id="UP000295433">
    <property type="component" value="Unassembled WGS sequence"/>
</dbReference>
<dbReference type="PANTHER" id="PTHR36180">
    <property type="entry name" value="DNA-BINDING PROTEIN-RELATED-RELATED"/>
    <property type="match status" value="1"/>
</dbReference>
<comment type="caution">
    <text evidence="2">The sequence shown here is derived from an EMBL/GenBank/DDBJ whole genome shotgun (WGS) entry which is preliminary data.</text>
</comment>
<dbReference type="AlphaFoldDB" id="A0A4R3VJZ7"/>
<keyword evidence="3" id="KW-1185">Reference proteome</keyword>
<dbReference type="Pfam" id="PF02498">
    <property type="entry name" value="Bro-N"/>
    <property type="match status" value="1"/>
</dbReference>
<dbReference type="RefSeq" id="WP_132457870.1">
    <property type="nucleotide sequence ID" value="NZ_JAWIZJ010000011.1"/>
</dbReference>
<gene>
    <name evidence="2" type="ORF">EDC54_11138</name>
</gene>
<dbReference type="PROSITE" id="PS51750">
    <property type="entry name" value="BRO_N"/>
    <property type="match status" value="1"/>
</dbReference>
<feature type="domain" description="Bro-N" evidence="1">
    <location>
        <begin position="1"/>
        <end position="109"/>
    </location>
</feature>
<evidence type="ECO:0000313" key="2">
    <source>
        <dbReference type="EMBL" id="TCV04168.1"/>
    </source>
</evidence>
<sequence length="275" mass="30728">MNTKTSVFSFDSSVKVRVLSVDGNPWFVAADVCKAIALDNTSIRKLDDDEKGLHSMHTPGGMQDVSIISESGLYTLILRCRDAVTPGTIPYRFRKWVTGEVLPSIRKTGKYEATPTKAKPRALPKPVAKDNITRLPFVSARFDRDETPYWTLPSIGGYFRGYEVGESMAYLFLKFLNENKVPAEVGYNYYTHIMFSLFHRYELEGGQAAEAAQSEEEGFNSIRGQLCGFMNTTSKWMVSAANKMDSEANRFTEAQLLAVANNALGCSVKKLHYKA</sequence>
<dbReference type="InterPro" id="IPR003497">
    <property type="entry name" value="BRO_N_domain"/>
</dbReference>
<dbReference type="EMBL" id="SMBY01000011">
    <property type="protein sequence ID" value="TCV04168.1"/>
    <property type="molecule type" value="Genomic_DNA"/>
</dbReference>
<dbReference type="OrthoDB" id="79831at2"/>
<protein>
    <submittedName>
        <fullName evidence="2">Prophage antirepressor-like protein</fullName>
    </submittedName>
</protein>
<dbReference type="SMART" id="SM01040">
    <property type="entry name" value="Bro-N"/>
    <property type="match status" value="1"/>
</dbReference>
<accession>A0A4R3VJZ7</accession>
<evidence type="ECO:0000259" key="1">
    <source>
        <dbReference type="PROSITE" id="PS51750"/>
    </source>
</evidence>
<evidence type="ECO:0000313" key="3">
    <source>
        <dbReference type="Proteomes" id="UP000295433"/>
    </source>
</evidence>
<dbReference type="PANTHER" id="PTHR36180:SF2">
    <property type="entry name" value="BRO FAMILY PROTEIN"/>
    <property type="match status" value="1"/>
</dbReference>